<keyword evidence="6" id="KW-0067">ATP-binding</keyword>
<organism evidence="8 9">
    <name type="scientific">Candidatus Woesebacteria bacterium RIFOXYA1_FULL_40_18</name>
    <dbReference type="NCBI Taxonomy" id="1802532"/>
    <lineage>
        <taxon>Bacteria</taxon>
        <taxon>Candidatus Woeseibacteriota</taxon>
    </lineage>
</organism>
<dbReference type="Pfam" id="PF00162">
    <property type="entry name" value="PGK"/>
    <property type="match status" value="3"/>
</dbReference>
<dbReference type="SUPFAM" id="SSF53748">
    <property type="entry name" value="Phosphoglycerate kinase"/>
    <property type="match status" value="1"/>
</dbReference>
<dbReference type="GO" id="GO:0005829">
    <property type="term" value="C:cytosol"/>
    <property type="evidence" value="ECO:0007669"/>
    <property type="project" value="TreeGrafter"/>
</dbReference>
<dbReference type="AlphaFoldDB" id="A0A1F8CK81"/>
<dbReference type="GO" id="GO:0006094">
    <property type="term" value="P:gluconeogenesis"/>
    <property type="evidence" value="ECO:0007669"/>
    <property type="project" value="TreeGrafter"/>
</dbReference>
<dbReference type="GO" id="GO:0006096">
    <property type="term" value="P:glycolytic process"/>
    <property type="evidence" value="ECO:0007669"/>
    <property type="project" value="InterPro"/>
</dbReference>
<dbReference type="InterPro" id="IPR001576">
    <property type="entry name" value="Phosphoglycerate_kinase"/>
</dbReference>
<comment type="similarity">
    <text evidence="7">Belongs to the phosphoglycerate kinase family.</text>
</comment>
<comment type="catalytic activity">
    <reaction evidence="1 7">
        <text>(2R)-3-phosphoglycerate + ATP = (2R)-3-phospho-glyceroyl phosphate + ADP</text>
        <dbReference type="Rhea" id="RHEA:14801"/>
        <dbReference type="ChEBI" id="CHEBI:30616"/>
        <dbReference type="ChEBI" id="CHEBI:57604"/>
        <dbReference type="ChEBI" id="CHEBI:58272"/>
        <dbReference type="ChEBI" id="CHEBI:456216"/>
        <dbReference type="EC" id="2.7.2.3"/>
    </reaction>
</comment>
<evidence type="ECO:0000256" key="2">
    <source>
        <dbReference type="ARBA" id="ARBA00013061"/>
    </source>
</evidence>
<dbReference type="PRINTS" id="PR00477">
    <property type="entry name" value="PHGLYCKINASE"/>
</dbReference>
<gene>
    <name evidence="8" type="ORF">A2210_00815</name>
</gene>
<dbReference type="STRING" id="1802532.A2210_00815"/>
<name>A0A1F8CK81_9BACT</name>
<accession>A0A1F8CK81</accession>
<protein>
    <recommendedName>
        <fullName evidence="2 7">Phosphoglycerate kinase</fullName>
        <ecNumber evidence="2 7">2.7.2.3</ecNumber>
    </recommendedName>
</protein>
<comment type="caution">
    <text evidence="8">The sequence shown here is derived from an EMBL/GenBank/DDBJ whole genome shotgun (WGS) entry which is preliminary data.</text>
</comment>
<evidence type="ECO:0000256" key="4">
    <source>
        <dbReference type="ARBA" id="ARBA00022741"/>
    </source>
</evidence>
<evidence type="ECO:0000256" key="6">
    <source>
        <dbReference type="ARBA" id="ARBA00022840"/>
    </source>
</evidence>
<keyword evidence="5 7" id="KW-0418">Kinase</keyword>
<dbReference type="GO" id="GO:0005524">
    <property type="term" value="F:ATP binding"/>
    <property type="evidence" value="ECO:0007669"/>
    <property type="project" value="UniProtKB-KW"/>
</dbReference>
<evidence type="ECO:0000313" key="9">
    <source>
        <dbReference type="Proteomes" id="UP000177855"/>
    </source>
</evidence>
<dbReference type="GO" id="GO:0043531">
    <property type="term" value="F:ADP binding"/>
    <property type="evidence" value="ECO:0007669"/>
    <property type="project" value="TreeGrafter"/>
</dbReference>
<reference evidence="8 9" key="1">
    <citation type="journal article" date="2016" name="Nat. Commun.">
        <title>Thousands of microbial genomes shed light on interconnected biogeochemical processes in an aquifer system.</title>
        <authorList>
            <person name="Anantharaman K."/>
            <person name="Brown C.T."/>
            <person name="Hug L.A."/>
            <person name="Sharon I."/>
            <person name="Castelle C.J."/>
            <person name="Probst A.J."/>
            <person name="Thomas B.C."/>
            <person name="Singh A."/>
            <person name="Wilkins M.J."/>
            <person name="Karaoz U."/>
            <person name="Brodie E.L."/>
            <person name="Williams K.H."/>
            <person name="Hubbard S.S."/>
            <person name="Banfield J.F."/>
        </authorList>
    </citation>
    <scope>NUCLEOTIDE SEQUENCE [LARGE SCALE GENOMIC DNA]</scope>
</reference>
<evidence type="ECO:0000256" key="5">
    <source>
        <dbReference type="ARBA" id="ARBA00022777"/>
    </source>
</evidence>
<evidence type="ECO:0000256" key="1">
    <source>
        <dbReference type="ARBA" id="ARBA00000642"/>
    </source>
</evidence>
<sequence>MDLPKLTGLDISGKRVLVRLDLDTEPNLNDLRIKASEETLNFLKENEAQIIIIGHKGRPGGKVDEVLSLKPFQSIFDKWGAKVEENLRFDPGEEKNDPEFAQKLASLGEIYVNEAFAVSHRQHASIVALPLQFKSTSKNSVAAGFRFIKEVENLEKVLENPKKPTLAIISGIKEDKVQMAKDLTKIFDKILVGGRLPEYMGDERLVSVRVRGENEKLVIGNLTQDKEDITLNTIGAFKEEIKKARTILLAGVLGKYEDEGHRQGTKEIFEAVANSSAFKVAGGGDTEAAITVLKLNDKFDWMSVGGGAMLEFLCNKTLPGIEALLH</sequence>
<dbReference type="Gene3D" id="3.40.50.1260">
    <property type="entry name" value="Phosphoglycerate kinase, N-terminal domain"/>
    <property type="match status" value="4"/>
</dbReference>
<keyword evidence="4" id="KW-0547">Nucleotide-binding</keyword>
<dbReference type="PANTHER" id="PTHR11406:SF23">
    <property type="entry name" value="PHOSPHOGLYCERATE KINASE 1, CHLOROPLASTIC-RELATED"/>
    <property type="match status" value="1"/>
</dbReference>
<dbReference type="InterPro" id="IPR036043">
    <property type="entry name" value="Phosphoglycerate_kinase_sf"/>
</dbReference>
<dbReference type="EC" id="2.7.2.3" evidence="2 7"/>
<dbReference type="EMBL" id="MGHS01000026">
    <property type="protein sequence ID" value="OGM76506.1"/>
    <property type="molecule type" value="Genomic_DNA"/>
</dbReference>
<dbReference type="Proteomes" id="UP000177855">
    <property type="component" value="Unassembled WGS sequence"/>
</dbReference>
<evidence type="ECO:0000256" key="3">
    <source>
        <dbReference type="ARBA" id="ARBA00022679"/>
    </source>
</evidence>
<evidence type="ECO:0000313" key="8">
    <source>
        <dbReference type="EMBL" id="OGM76506.1"/>
    </source>
</evidence>
<dbReference type="GO" id="GO:0004618">
    <property type="term" value="F:phosphoglycerate kinase activity"/>
    <property type="evidence" value="ECO:0007669"/>
    <property type="project" value="UniProtKB-EC"/>
</dbReference>
<proteinExistence type="inferred from homology"/>
<evidence type="ECO:0000256" key="7">
    <source>
        <dbReference type="RuleBase" id="RU000532"/>
    </source>
</evidence>
<dbReference type="InterPro" id="IPR015824">
    <property type="entry name" value="Phosphoglycerate_kinase_N"/>
</dbReference>
<dbReference type="PANTHER" id="PTHR11406">
    <property type="entry name" value="PHOSPHOGLYCERATE KINASE"/>
    <property type="match status" value="1"/>
</dbReference>
<keyword evidence="3 7" id="KW-0808">Transferase</keyword>